<name>A0ABS9EM10_9BACT</name>
<keyword evidence="2" id="KW-0812">Transmembrane</keyword>
<keyword evidence="2" id="KW-1133">Transmembrane helix</keyword>
<evidence type="ECO:0000256" key="2">
    <source>
        <dbReference type="SAM" id="Phobius"/>
    </source>
</evidence>
<dbReference type="GO" id="GO:0016740">
    <property type="term" value="F:transferase activity"/>
    <property type="evidence" value="ECO:0007669"/>
    <property type="project" value="UniProtKB-KW"/>
</dbReference>
<dbReference type="EMBL" id="JAKGUD010000004">
    <property type="protein sequence ID" value="MCF4142185.1"/>
    <property type="molecule type" value="Genomic_DNA"/>
</dbReference>
<sequence length="436" mass="49712">MIRYLKYIKWSLLAFDTVVYWASVIFIGRENFFSFSMRGLSAYGFIYLVLILGLYSFKGYDQITLINGKKESAVRTASAVLVSGVFAVGMVALFLPFYELRPWRFMKAMGTCMIIMPLLRTAIALYIKRVFPSKRCIVVGDKAKWHCLMIEMSNSLSRKFLPVAYCQANVEKLENCLEKRSSATSVVITEESTLDDKSIMDTLKKSDIEIHYLPHLVEKVLKRIPMEVLDSYRSYYSICFQDISSRPIERSFNLAAAAILSVILAPFATAAAIAIASDDGKPMLFRQKRTGKGGEHFTIYKFRTMSQADEKCHGDPDQDLSRLTKAGRVIRKLRLDEIPQLINIIRGDMNLVGPRPEIDRFVKMCSGSIPFYEDRHRIKPGITGWAQIKYRYTSDLETYKSKTEYDLYYVKNQNILLDLTIILATVGTMVGMKGAK</sequence>
<dbReference type="Pfam" id="PF02397">
    <property type="entry name" value="Bac_transf"/>
    <property type="match status" value="1"/>
</dbReference>
<accession>A0ABS9EM10</accession>
<organism evidence="4 5">
    <name type="scientific">Dethiosulfovibrio marinus</name>
    <dbReference type="NCBI Taxonomy" id="133532"/>
    <lineage>
        <taxon>Bacteria</taxon>
        <taxon>Thermotogati</taxon>
        <taxon>Synergistota</taxon>
        <taxon>Synergistia</taxon>
        <taxon>Synergistales</taxon>
        <taxon>Dethiosulfovibrionaceae</taxon>
        <taxon>Dethiosulfovibrio</taxon>
    </lineage>
</organism>
<keyword evidence="5" id="KW-1185">Reference proteome</keyword>
<dbReference type="PANTHER" id="PTHR30576">
    <property type="entry name" value="COLANIC BIOSYNTHESIS UDP-GLUCOSE LIPID CARRIER TRANSFERASE"/>
    <property type="match status" value="1"/>
</dbReference>
<reference evidence="4 5" key="1">
    <citation type="submission" date="2022-01" db="EMBL/GenBank/DDBJ databases">
        <title>Dethiosulfovibrio faecalis sp. nov., a novel proteolytic, non-sulfur-reducing bacterium isolated from a marine aquaculture solid waste bioreactor.</title>
        <authorList>
            <person name="Grabowski S."/>
            <person name="Apolinario E."/>
            <person name="Schneider N."/>
            <person name="Marshall C.W."/>
            <person name="Sowers K.R."/>
        </authorList>
    </citation>
    <scope>NUCLEOTIDE SEQUENCE [LARGE SCALE GENOMIC DNA]</scope>
    <source>
        <strain evidence="4 5">DSM 12537</strain>
    </source>
</reference>
<dbReference type="PANTHER" id="PTHR30576:SF0">
    <property type="entry name" value="UNDECAPRENYL-PHOSPHATE N-ACETYLGALACTOSAMINYL 1-PHOSPHATE TRANSFERASE-RELATED"/>
    <property type="match status" value="1"/>
</dbReference>
<comment type="caution">
    <text evidence="4">The sequence shown here is derived from an EMBL/GenBank/DDBJ whole genome shotgun (WGS) entry which is preliminary data.</text>
</comment>
<evidence type="ECO:0000259" key="3">
    <source>
        <dbReference type="Pfam" id="PF02397"/>
    </source>
</evidence>
<feature type="transmembrane region" description="Helical" evidence="2">
    <location>
        <begin position="7"/>
        <end position="28"/>
    </location>
</feature>
<feature type="domain" description="Bacterial sugar transferase" evidence="3">
    <location>
        <begin position="250"/>
        <end position="430"/>
    </location>
</feature>
<evidence type="ECO:0000313" key="5">
    <source>
        <dbReference type="Proteomes" id="UP001200430"/>
    </source>
</evidence>
<dbReference type="InterPro" id="IPR003362">
    <property type="entry name" value="Bact_transf"/>
</dbReference>
<proteinExistence type="inferred from homology"/>
<gene>
    <name evidence="4" type="ORF">L2W38_05100</name>
</gene>
<protein>
    <submittedName>
        <fullName evidence="4">Sugar transferase</fullName>
    </submittedName>
</protein>
<dbReference type="Proteomes" id="UP001200430">
    <property type="component" value="Unassembled WGS sequence"/>
</dbReference>
<dbReference type="RefSeq" id="WP_236098947.1">
    <property type="nucleotide sequence ID" value="NZ_JAKGUD010000004.1"/>
</dbReference>
<comment type="similarity">
    <text evidence="1">Belongs to the bacterial sugar transferase family.</text>
</comment>
<keyword evidence="2" id="KW-0472">Membrane</keyword>
<feature type="transmembrane region" description="Helical" evidence="2">
    <location>
        <begin position="40"/>
        <end position="57"/>
    </location>
</feature>
<keyword evidence="4" id="KW-0808">Transferase</keyword>
<evidence type="ECO:0000313" key="4">
    <source>
        <dbReference type="EMBL" id="MCF4142185.1"/>
    </source>
</evidence>
<feature type="transmembrane region" description="Helical" evidence="2">
    <location>
        <begin position="104"/>
        <end position="127"/>
    </location>
</feature>
<feature type="transmembrane region" description="Helical" evidence="2">
    <location>
        <begin position="254"/>
        <end position="276"/>
    </location>
</feature>
<evidence type="ECO:0000256" key="1">
    <source>
        <dbReference type="ARBA" id="ARBA00006464"/>
    </source>
</evidence>
<feature type="transmembrane region" description="Helical" evidence="2">
    <location>
        <begin position="78"/>
        <end position="98"/>
    </location>
</feature>